<evidence type="ECO:0000256" key="1">
    <source>
        <dbReference type="ARBA" id="ARBA00004127"/>
    </source>
</evidence>
<evidence type="ECO:0000313" key="9">
    <source>
        <dbReference type="EMBL" id="CAF1193347.1"/>
    </source>
</evidence>
<evidence type="ECO:0000256" key="5">
    <source>
        <dbReference type="ARBA" id="ARBA00022989"/>
    </source>
</evidence>
<dbReference type="Pfam" id="PF04258">
    <property type="entry name" value="Peptidase_A22B"/>
    <property type="match status" value="2"/>
</dbReference>
<keyword evidence="4" id="KW-0378">Hydrolase</keyword>
<organism evidence="9 10">
    <name type="scientific">Rotaria sordida</name>
    <dbReference type="NCBI Taxonomy" id="392033"/>
    <lineage>
        <taxon>Eukaryota</taxon>
        <taxon>Metazoa</taxon>
        <taxon>Spiralia</taxon>
        <taxon>Gnathifera</taxon>
        <taxon>Rotifera</taxon>
        <taxon>Eurotatoria</taxon>
        <taxon>Bdelloidea</taxon>
        <taxon>Philodinida</taxon>
        <taxon>Philodinidae</taxon>
        <taxon>Rotaria</taxon>
    </lineage>
</organism>
<comment type="similarity">
    <text evidence="2">Belongs to the peptidase A22B family.</text>
</comment>
<dbReference type="PANTHER" id="PTHR12174:SF103">
    <property type="entry name" value="INTRAMEMBRANE PROTEASE (IMPAS) FAMILY"/>
    <property type="match status" value="1"/>
</dbReference>
<feature type="transmembrane region" description="Helical" evidence="7">
    <location>
        <begin position="257"/>
        <end position="282"/>
    </location>
</feature>
<keyword evidence="6 7" id="KW-0472">Membrane</keyword>
<feature type="transmembrane region" description="Helical" evidence="7">
    <location>
        <begin position="334"/>
        <end position="357"/>
    </location>
</feature>
<keyword evidence="8" id="KW-0732">Signal</keyword>
<evidence type="ECO:0000256" key="2">
    <source>
        <dbReference type="ARBA" id="ARBA00006859"/>
    </source>
</evidence>
<dbReference type="GO" id="GO:0005765">
    <property type="term" value="C:lysosomal membrane"/>
    <property type="evidence" value="ECO:0007669"/>
    <property type="project" value="TreeGrafter"/>
</dbReference>
<feature type="transmembrane region" description="Helical" evidence="7">
    <location>
        <begin position="529"/>
        <end position="550"/>
    </location>
</feature>
<feature type="signal peptide" evidence="8">
    <location>
        <begin position="1"/>
        <end position="18"/>
    </location>
</feature>
<feature type="transmembrane region" description="Helical" evidence="7">
    <location>
        <begin position="556"/>
        <end position="574"/>
    </location>
</feature>
<feature type="transmembrane region" description="Helical" evidence="7">
    <location>
        <begin position="390"/>
        <end position="412"/>
    </location>
</feature>
<dbReference type="InterPro" id="IPR007369">
    <property type="entry name" value="Peptidase_A22B_SPP"/>
</dbReference>
<dbReference type="GO" id="GO:0042500">
    <property type="term" value="F:aspartic endopeptidase activity, intramembrane cleaving"/>
    <property type="evidence" value="ECO:0007669"/>
    <property type="project" value="InterPro"/>
</dbReference>
<evidence type="ECO:0000256" key="8">
    <source>
        <dbReference type="SAM" id="SignalP"/>
    </source>
</evidence>
<dbReference type="GO" id="GO:0098554">
    <property type="term" value="C:cytoplasmic side of endoplasmic reticulum membrane"/>
    <property type="evidence" value="ECO:0007669"/>
    <property type="project" value="TreeGrafter"/>
</dbReference>
<dbReference type="GO" id="GO:0030660">
    <property type="term" value="C:Golgi-associated vesicle membrane"/>
    <property type="evidence" value="ECO:0007669"/>
    <property type="project" value="TreeGrafter"/>
</dbReference>
<dbReference type="GO" id="GO:0033619">
    <property type="term" value="P:membrane protein proteolysis"/>
    <property type="evidence" value="ECO:0007669"/>
    <property type="project" value="TreeGrafter"/>
</dbReference>
<dbReference type="PANTHER" id="PTHR12174">
    <property type="entry name" value="SIGNAL PEPTIDE PEPTIDASE"/>
    <property type="match status" value="1"/>
</dbReference>
<evidence type="ECO:0000256" key="3">
    <source>
        <dbReference type="ARBA" id="ARBA00022692"/>
    </source>
</evidence>
<gene>
    <name evidence="9" type="ORF">SEV965_LOCUS20723</name>
</gene>
<comment type="caution">
    <text evidence="9">The sequence shown here is derived from an EMBL/GenBank/DDBJ whole genome shotgun (WGS) entry which is preliminary data.</text>
</comment>
<dbReference type="EMBL" id="CAJNOU010001365">
    <property type="protein sequence ID" value="CAF1193347.1"/>
    <property type="molecule type" value="Genomic_DNA"/>
</dbReference>
<evidence type="ECO:0000313" key="10">
    <source>
        <dbReference type="Proteomes" id="UP000663889"/>
    </source>
</evidence>
<feature type="transmembrane region" description="Helical" evidence="7">
    <location>
        <begin position="182"/>
        <end position="201"/>
    </location>
</feature>
<sequence length="636" mass="72714">MVTIILLFFLLLFPTVLTYTDGSMNLIVRSTSSTSDIHRYCIELAKLPNNRTVDIKDFGWYSPYPLSPSFNACNISNFNNSLPNSLLSNTILIIYEHECKMTEHAWNIEQHFKQQISLMIITNRTNTHYELTYNTTTMPVTIPVLIFWKNDFIKMTNTYKNLSNIELSIDYPFYMTKKFRPSILLIFLLVLIVLLCGNFWAGSEFKNKVKKPNIDTNHELSNLHTTSSTNERVTSRILTKRNSIVPNEPFENNEPAVLPMTCCIMIIIICFAVGWLLLLYYFPKVMIIILQIIFCIGAFSSLTSCFDRLSYFIPYLRLYSTSSHTFHKPCVCQLGPLNIFTLFAMCISLTLVIIWYIYRHTDWAWILQDILGAAICITVTSIYRLGNMRAITIILVAFFFYDIFFVFITPYIPIFQQSPNLSNSNNTTTVRPLTEPSSSLSSSNTYIISRKPKRNPSVMEQVALGIGTNGEVVPLLFILPAFIPENEIDPCTTVQKSMLGYGDIILPGILLTFCKIFDIASNNRWPIYYIQSVISYFIGLSLTHVALYLMNTAQPALLYLVPCLLISTIITGLCRRELKELYTGKRIQSFLNGTIHNSILSLHNGIDNPIGQQINDETQQSDIVIDINNKTNINHY</sequence>
<dbReference type="SMART" id="SM00730">
    <property type="entry name" value="PSN"/>
    <property type="match status" value="1"/>
</dbReference>
<evidence type="ECO:0000256" key="7">
    <source>
        <dbReference type="SAM" id="Phobius"/>
    </source>
</evidence>
<name>A0A814VXN1_9BILA</name>
<dbReference type="AlphaFoldDB" id="A0A814VXN1"/>
<protein>
    <submittedName>
        <fullName evidence="9">Uncharacterized protein</fullName>
    </submittedName>
</protein>
<dbReference type="InterPro" id="IPR006639">
    <property type="entry name" value="Preselin/SPP"/>
</dbReference>
<keyword evidence="5 7" id="KW-1133">Transmembrane helix</keyword>
<feature type="transmembrane region" description="Helical" evidence="7">
    <location>
        <begin position="363"/>
        <end position="383"/>
    </location>
</feature>
<dbReference type="GO" id="GO:0098553">
    <property type="term" value="C:lumenal side of endoplasmic reticulum membrane"/>
    <property type="evidence" value="ECO:0007669"/>
    <property type="project" value="TreeGrafter"/>
</dbReference>
<proteinExistence type="inferred from homology"/>
<feature type="transmembrane region" description="Helical" evidence="7">
    <location>
        <begin position="288"/>
        <end position="313"/>
    </location>
</feature>
<keyword evidence="3 7" id="KW-0812">Transmembrane</keyword>
<evidence type="ECO:0000256" key="6">
    <source>
        <dbReference type="ARBA" id="ARBA00023136"/>
    </source>
</evidence>
<dbReference type="Proteomes" id="UP000663889">
    <property type="component" value="Unassembled WGS sequence"/>
</dbReference>
<feature type="transmembrane region" description="Helical" evidence="7">
    <location>
        <begin position="498"/>
        <end position="517"/>
    </location>
</feature>
<accession>A0A814VXN1</accession>
<reference evidence="9" key="1">
    <citation type="submission" date="2021-02" db="EMBL/GenBank/DDBJ databases">
        <authorList>
            <person name="Nowell W R."/>
        </authorList>
    </citation>
    <scope>NUCLEOTIDE SEQUENCE</scope>
</reference>
<comment type="subcellular location">
    <subcellularLocation>
        <location evidence="1">Endomembrane system</location>
        <topology evidence="1">Multi-pass membrane protein</topology>
    </subcellularLocation>
</comment>
<feature type="chain" id="PRO_5032795005" evidence="8">
    <location>
        <begin position="19"/>
        <end position="636"/>
    </location>
</feature>
<evidence type="ECO:0000256" key="4">
    <source>
        <dbReference type="ARBA" id="ARBA00022801"/>
    </source>
</evidence>